<comment type="caution">
    <text evidence="1">The sequence shown here is derived from an EMBL/GenBank/DDBJ whole genome shotgun (WGS) entry which is preliminary data.</text>
</comment>
<evidence type="ECO:0000313" key="1">
    <source>
        <dbReference type="EMBL" id="CAI8022386.1"/>
    </source>
</evidence>
<evidence type="ECO:0000313" key="2">
    <source>
        <dbReference type="Proteomes" id="UP001174909"/>
    </source>
</evidence>
<protein>
    <submittedName>
        <fullName evidence="1">Uncharacterized protein</fullName>
    </submittedName>
</protein>
<reference evidence="1" key="1">
    <citation type="submission" date="2023-03" db="EMBL/GenBank/DDBJ databases">
        <authorList>
            <person name="Steffen K."/>
            <person name="Cardenas P."/>
        </authorList>
    </citation>
    <scope>NUCLEOTIDE SEQUENCE</scope>
</reference>
<dbReference type="EMBL" id="CASHTH010001948">
    <property type="protein sequence ID" value="CAI8022386.1"/>
    <property type="molecule type" value="Genomic_DNA"/>
</dbReference>
<dbReference type="Proteomes" id="UP001174909">
    <property type="component" value="Unassembled WGS sequence"/>
</dbReference>
<sequence length="185" mass="20507">MKLRPDRARTTGRNCRYPKASTKTDWCAKNEGPVTGVVDFELQGLVGEVLGIWGGEGRRGRAVPTMQVCRQMQDVWLVGFVADKAYLHLVEAQERHSRVTVNILKYAMDNLLQVLSFVEQLVIAVDGVQFPPAIGELTLTESSSDSDDDMRERVGRLEAEVKALKKEVKGIAGTLTQVAKRGCFD</sequence>
<keyword evidence="2" id="KW-1185">Reference proteome</keyword>
<dbReference type="AlphaFoldDB" id="A0AA35S5N9"/>
<organism evidence="1 2">
    <name type="scientific">Geodia barretti</name>
    <name type="common">Barrett's horny sponge</name>
    <dbReference type="NCBI Taxonomy" id="519541"/>
    <lineage>
        <taxon>Eukaryota</taxon>
        <taxon>Metazoa</taxon>
        <taxon>Porifera</taxon>
        <taxon>Demospongiae</taxon>
        <taxon>Heteroscleromorpha</taxon>
        <taxon>Tetractinellida</taxon>
        <taxon>Astrophorina</taxon>
        <taxon>Geodiidae</taxon>
        <taxon>Geodia</taxon>
    </lineage>
</organism>
<name>A0AA35S5N9_GEOBA</name>
<proteinExistence type="predicted"/>
<accession>A0AA35S5N9</accession>
<gene>
    <name evidence="1" type="ORF">GBAR_LOCUS13155</name>
</gene>